<accession>A0ACB8BCC9</accession>
<dbReference type="Proteomes" id="UP000790709">
    <property type="component" value="Unassembled WGS sequence"/>
</dbReference>
<evidence type="ECO:0000313" key="2">
    <source>
        <dbReference type="Proteomes" id="UP000790709"/>
    </source>
</evidence>
<evidence type="ECO:0000313" key="1">
    <source>
        <dbReference type="EMBL" id="KAH7922939.1"/>
    </source>
</evidence>
<name>A0ACB8BCC9_9AGAM</name>
<organism evidence="1 2">
    <name type="scientific">Leucogyrophana mollusca</name>
    <dbReference type="NCBI Taxonomy" id="85980"/>
    <lineage>
        <taxon>Eukaryota</taxon>
        <taxon>Fungi</taxon>
        <taxon>Dikarya</taxon>
        <taxon>Basidiomycota</taxon>
        <taxon>Agaricomycotina</taxon>
        <taxon>Agaricomycetes</taxon>
        <taxon>Agaricomycetidae</taxon>
        <taxon>Boletales</taxon>
        <taxon>Boletales incertae sedis</taxon>
        <taxon>Leucogyrophana</taxon>
    </lineage>
</organism>
<sequence>MAVEILYTGNGSLEHRRPEHELEAFFFQLCTLCTIVAAPGQRRTDLDYEKTGLRRLWDPENLQQASASKLGLMSSNGWKRLWGRYLSPYFQPLFQSLLRLHHAIYGGMCINYSFQLENITPIGHDTMLQILEEALTHVEEGSSTPVTSPGGMAAIVMDDNDDGFREGEDVSERRLEGLSQESGS</sequence>
<protein>
    <submittedName>
        <fullName evidence="1">Uncharacterized protein</fullName>
    </submittedName>
</protein>
<proteinExistence type="predicted"/>
<keyword evidence="2" id="KW-1185">Reference proteome</keyword>
<dbReference type="EMBL" id="MU266467">
    <property type="protein sequence ID" value="KAH7922939.1"/>
    <property type="molecule type" value="Genomic_DNA"/>
</dbReference>
<gene>
    <name evidence="1" type="ORF">BV22DRAFT_620534</name>
</gene>
<comment type="caution">
    <text evidence="1">The sequence shown here is derived from an EMBL/GenBank/DDBJ whole genome shotgun (WGS) entry which is preliminary data.</text>
</comment>
<reference evidence="1" key="1">
    <citation type="journal article" date="2021" name="New Phytol.">
        <title>Evolutionary innovations through gain and loss of genes in the ectomycorrhizal Boletales.</title>
        <authorList>
            <person name="Wu G."/>
            <person name="Miyauchi S."/>
            <person name="Morin E."/>
            <person name="Kuo A."/>
            <person name="Drula E."/>
            <person name="Varga T."/>
            <person name="Kohler A."/>
            <person name="Feng B."/>
            <person name="Cao Y."/>
            <person name="Lipzen A."/>
            <person name="Daum C."/>
            <person name="Hundley H."/>
            <person name="Pangilinan J."/>
            <person name="Johnson J."/>
            <person name="Barry K."/>
            <person name="LaButti K."/>
            <person name="Ng V."/>
            <person name="Ahrendt S."/>
            <person name="Min B."/>
            <person name="Choi I.G."/>
            <person name="Park H."/>
            <person name="Plett J.M."/>
            <person name="Magnuson J."/>
            <person name="Spatafora J.W."/>
            <person name="Nagy L.G."/>
            <person name="Henrissat B."/>
            <person name="Grigoriev I.V."/>
            <person name="Yang Z.L."/>
            <person name="Xu J."/>
            <person name="Martin F.M."/>
        </authorList>
    </citation>
    <scope>NUCLEOTIDE SEQUENCE</scope>
    <source>
        <strain evidence="1">KUC20120723A-06</strain>
    </source>
</reference>